<evidence type="ECO:0000313" key="1">
    <source>
        <dbReference type="Ensembl" id="ENSCINP00000030751.1"/>
    </source>
</evidence>
<dbReference type="InParanoid" id="H2XM69"/>
<dbReference type="EMBL" id="EAAA01002581">
    <property type="status" value="NOT_ANNOTATED_CDS"/>
    <property type="molecule type" value="Genomic_DNA"/>
</dbReference>
<reference evidence="1" key="3">
    <citation type="submission" date="2025-08" db="UniProtKB">
        <authorList>
            <consortium name="Ensembl"/>
        </authorList>
    </citation>
    <scope>IDENTIFICATION</scope>
</reference>
<organism evidence="1 2">
    <name type="scientific">Ciona intestinalis</name>
    <name type="common">Transparent sea squirt</name>
    <name type="synonym">Ascidia intestinalis</name>
    <dbReference type="NCBI Taxonomy" id="7719"/>
    <lineage>
        <taxon>Eukaryota</taxon>
        <taxon>Metazoa</taxon>
        <taxon>Chordata</taxon>
        <taxon>Tunicata</taxon>
        <taxon>Ascidiacea</taxon>
        <taxon>Phlebobranchia</taxon>
        <taxon>Cionidae</taxon>
        <taxon>Ciona</taxon>
    </lineage>
</organism>
<sequence length="64" mass="7354">MLHQQGNICDAQPIISSMNQHGLRHSIREGLQPPIFKIIDPAGGRFVSNDKERWPLHLTQYIIH</sequence>
<dbReference type="HOGENOM" id="CLU_2866968_0_0_1"/>
<evidence type="ECO:0000313" key="2">
    <source>
        <dbReference type="Proteomes" id="UP000008144"/>
    </source>
</evidence>
<reference evidence="1" key="4">
    <citation type="submission" date="2025-09" db="UniProtKB">
        <authorList>
            <consortium name="Ensembl"/>
        </authorList>
    </citation>
    <scope>IDENTIFICATION</scope>
</reference>
<protein>
    <submittedName>
        <fullName evidence="1">Uncharacterized protein</fullName>
    </submittedName>
</protein>
<dbReference type="Proteomes" id="UP000008144">
    <property type="component" value="Chromosome 8"/>
</dbReference>
<accession>H2XM69</accession>
<reference evidence="2" key="1">
    <citation type="journal article" date="2002" name="Science">
        <title>The draft genome of Ciona intestinalis: insights into chordate and vertebrate origins.</title>
        <authorList>
            <person name="Dehal P."/>
            <person name="Satou Y."/>
            <person name="Campbell R.K."/>
            <person name="Chapman J."/>
            <person name="Degnan B."/>
            <person name="De Tomaso A."/>
            <person name="Davidson B."/>
            <person name="Di Gregorio A."/>
            <person name="Gelpke M."/>
            <person name="Goodstein D.M."/>
            <person name="Harafuji N."/>
            <person name="Hastings K.E."/>
            <person name="Ho I."/>
            <person name="Hotta K."/>
            <person name="Huang W."/>
            <person name="Kawashima T."/>
            <person name="Lemaire P."/>
            <person name="Martinez D."/>
            <person name="Meinertzhagen I.A."/>
            <person name="Necula S."/>
            <person name="Nonaka M."/>
            <person name="Putnam N."/>
            <person name="Rash S."/>
            <person name="Saiga H."/>
            <person name="Satake M."/>
            <person name="Terry A."/>
            <person name="Yamada L."/>
            <person name="Wang H.G."/>
            <person name="Awazu S."/>
            <person name="Azumi K."/>
            <person name="Boore J."/>
            <person name="Branno M."/>
            <person name="Chin-Bow S."/>
            <person name="DeSantis R."/>
            <person name="Doyle S."/>
            <person name="Francino P."/>
            <person name="Keys D.N."/>
            <person name="Haga S."/>
            <person name="Hayashi H."/>
            <person name="Hino K."/>
            <person name="Imai K.S."/>
            <person name="Inaba K."/>
            <person name="Kano S."/>
            <person name="Kobayashi K."/>
            <person name="Kobayashi M."/>
            <person name="Lee B.I."/>
            <person name="Makabe K.W."/>
            <person name="Manohar C."/>
            <person name="Matassi G."/>
            <person name="Medina M."/>
            <person name="Mochizuki Y."/>
            <person name="Mount S."/>
            <person name="Morishita T."/>
            <person name="Miura S."/>
            <person name="Nakayama A."/>
            <person name="Nishizaka S."/>
            <person name="Nomoto H."/>
            <person name="Ohta F."/>
            <person name="Oishi K."/>
            <person name="Rigoutsos I."/>
            <person name="Sano M."/>
            <person name="Sasaki A."/>
            <person name="Sasakura Y."/>
            <person name="Shoguchi E."/>
            <person name="Shin-i T."/>
            <person name="Spagnuolo A."/>
            <person name="Stainier D."/>
            <person name="Suzuki M.M."/>
            <person name="Tassy O."/>
            <person name="Takatori N."/>
            <person name="Tokuoka M."/>
            <person name="Yagi K."/>
            <person name="Yoshizaki F."/>
            <person name="Wada S."/>
            <person name="Zhang C."/>
            <person name="Hyatt P.D."/>
            <person name="Larimer F."/>
            <person name="Detter C."/>
            <person name="Doggett N."/>
            <person name="Glavina T."/>
            <person name="Hawkins T."/>
            <person name="Richardson P."/>
            <person name="Lucas S."/>
            <person name="Kohara Y."/>
            <person name="Levine M."/>
            <person name="Satoh N."/>
            <person name="Rokhsar D.S."/>
        </authorList>
    </citation>
    <scope>NUCLEOTIDE SEQUENCE [LARGE SCALE GENOMIC DNA]</scope>
</reference>
<dbReference type="Ensembl" id="ENSCINT00000036047.1">
    <property type="protein sequence ID" value="ENSCINP00000030751.1"/>
    <property type="gene ID" value="ENSCING00000021741.1"/>
</dbReference>
<keyword evidence="2" id="KW-1185">Reference proteome</keyword>
<reference evidence="1" key="2">
    <citation type="journal article" date="2008" name="Genome Biol.">
        <title>Improved genome assembly and evidence-based global gene model set for the chordate Ciona intestinalis: new insight into intron and operon populations.</title>
        <authorList>
            <person name="Satou Y."/>
            <person name="Mineta K."/>
            <person name="Ogasawara M."/>
            <person name="Sasakura Y."/>
            <person name="Shoguchi E."/>
            <person name="Ueno K."/>
            <person name="Yamada L."/>
            <person name="Matsumoto J."/>
            <person name="Wasserscheid J."/>
            <person name="Dewar K."/>
            <person name="Wiley G.B."/>
            <person name="Macmil S.L."/>
            <person name="Roe B.A."/>
            <person name="Zeller R.W."/>
            <person name="Hastings K.E."/>
            <person name="Lemaire P."/>
            <person name="Lindquist E."/>
            <person name="Endo T."/>
            <person name="Hotta K."/>
            <person name="Inaba K."/>
        </authorList>
    </citation>
    <scope>NUCLEOTIDE SEQUENCE [LARGE SCALE GENOMIC DNA]</scope>
    <source>
        <strain evidence="1">wild type</strain>
    </source>
</reference>
<dbReference type="AlphaFoldDB" id="H2XM69"/>
<name>H2XM69_CIOIN</name>
<proteinExistence type="predicted"/>